<evidence type="ECO:0000256" key="1">
    <source>
        <dbReference type="SAM" id="MobiDB-lite"/>
    </source>
</evidence>
<dbReference type="HOGENOM" id="CLU_1321791_0_0_1"/>
<name>C9SYV6_VERA1</name>
<gene>
    <name evidence="3" type="ORF">VDBG_10081</name>
</gene>
<dbReference type="AlphaFoldDB" id="C9SYV6"/>
<dbReference type="OrthoDB" id="4852463at2759"/>
<feature type="region of interest" description="Disordered" evidence="1">
    <location>
        <begin position="101"/>
        <end position="136"/>
    </location>
</feature>
<dbReference type="eggNOG" id="ENOG502R617">
    <property type="taxonomic scope" value="Eukaryota"/>
</dbReference>
<feature type="transmembrane region" description="Helical" evidence="2">
    <location>
        <begin position="67"/>
        <end position="87"/>
    </location>
</feature>
<dbReference type="KEGG" id="val:VDBG_10081"/>
<organism evidence="4">
    <name type="scientific">Verticillium alfalfae (strain VaMs.102 / ATCC MYA-4576 / FGSC 10136)</name>
    <name type="common">Verticillium wilt of alfalfa</name>
    <name type="synonym">Verticillium albo-atrum</name>
    <dbReference type="NCBI Taxonomy" id="526221"/>
    <lineage>
        <taxon>Eukaryota</taxon>
        <taxon>Fungi</taxon>
        <taxon>Dikarya</taxon>
        <taxon>Ascomycota</taxon>
        <taxon>Pezizomycotina</taxon>
        <taxon>Sordariomycetes</taxon>
        <taxon>Hypocreomycetidae</taxon>
        <taxon>Glomerellales</taxon>
        <taxon>Plectosphaerellaceae</taxon>
        <taxon>Verticillium</taxon>
    </lineage>
</organism>
<dbReference type="EMBL" id="DS985231">
    <property type="protein sequence ID" value="EEY23971.1"/>
    <property type="molecule type" value="Genomic_DNA"/>
</dbReference>
<keyword evidence="2" id="KW-0472">Membrane</keyword>
<feature type="transmembrane region" description="Helical" evidence="2">
    <location>
        <begin position="36"/>
        <end position="55"/>
    </location>
</feature>
<dbReference type="Proteomes" id="UP000008698">
    <property type="component" value="Unassembled WGS sequence"/>
</dbReference>
<keyword evidence="2" id="KW-1133">Transmembrane helix</keyword>
<evidence type="ECO:0000313" key="4">
    <source>
        <dbReference type="Proteomes" id="UP000008698"/>
    </source>
</evidence>
<proteinExistence type="predicted"/>
<evidence type="ECO:0000313" key="3">
    <source>
        <dbReference type="EMBL" id="EEY23971.1"/>
    </source>
</evidence>
<reference evidence="4" key="1">
    <citation type="journal article" date="2011" name="PLoS Pathog.">
        <title>Comparative genomics yields insights into niche adaptation of plant vascular wilt pathogens.</title>
        <authorList>
            <person name="Klosterman S.J."/>
            <person name="Subbarao K.V."/>
            <person name="Kang S."/>
            <person name="Veronese P."/>
            <person name="Gold S.E."/>
            <person name="Thomma B.P.H.J."/>
            <person name="Chen Z."/>
            <person name="Henrissat B."/>
            <person name="Lee Y.-H."/>
            <person name="Park J."/>
            <person name="Garcia-Pedrajas M.D."/>
            <person name="Barbara D.J."/>
            <person name="Anchieta A."/>
            <person name="de Jonge R."/>
            <person name="Santhanam P."/>
            <person name="Maruthachalam K."/>
            <person name="Atallah Z."/>
            <person name="Amyotte S.G."/>
            <person name="Paz Z."/>
            <person name="Inderbitzin P."/>
            <person name="Hayes R.J."/>
            <person name="Heiman D.I."/>
            <person name="Young S."/>
            <person name="Zeng Q."/>
            <person name="Engels R."/>
            <person name="Galagan J."/>
            <person name="Cuomo C.A."/>
            <person name="Dobinson K.F."/>
            <person name="Ma L.-J."/>
        </authorList>
    </citation>
    <scope>NUCLEOTIDE SEQUENCE [LARGE SCALE GENOMIC DNA]</scope>
    <source>
        <strain evidence="4">VaMs.102 / ATCC MYA-4576 / FGSC 10136</strain>
    </source>
</reference>
<sequence length="208" mass="22552">MSSEKAILPQYEDRQVTLEPMEFAPETTDTAMCARFSVACTILSAVPWLIIGVLAESELYADNEEYMGAALVAILAAQLLALMLATLSAQLAWPQRNVAPVHKVPRKPPPQPPRSPPPPRPYRSSTPPPRLPRLPPPRPLTIFVSEPPVSSFLLSQSIVLCGLTDTCRHWDGHCRYAQPDLHGDDNGGDVVGIAVADSANVDADAMLL</sequence>
<keyword evidence="2" id="KW-0812">Transmembrane</keyword>
<feature type="compositionally biased region" description="Pro residues" evidence="1">
    <location>
        <begin position="107"/>
        <end position="136"/>
    </location>
</feature>
<keyword evidence="4" id="KW-1185">Reference proteome</keyword>
<protein>
    <submittedName>
        <fullName evidence="3">Predicted protein</fullName>
    </submittedName>
</protein>
<evidence type="ECO:0000256" key="2">
    <source>
        <dbReference type="SAM" id="Phobius"/>
    </source>
</evidence>
<dbReference type="GeneID" id="9528684"/>
<dbReference type="RefSeq" id="XP_002999787.1">
    <property type="nucleotide sequence ID" value="XM_002999741.1"/>
</dbReference>
<accession>C9SYV6</accession>